<dbReference type="InterPro" id="IPR034660">
    <property type="entry name" value="DinB/YfiT-like"/>
</dbReference>
<dbReference type="SUPFAM" id="SSF109854">
    <property type="entry name" value="DinB/YfiT-like putative metalloenzymes"/>
    <property type="match status" value="1"/>
</dbReference>
<reference evidence="2 3" key="1">
    <citation type="journal article" date="2019" name="Int. J. Syst. Evol. Microbiol.">
        <title>The Global Catalogue of Microorganisms (GCM) 10K type strain sequencing project: providing services to taxonomists for standard genome sequencing and annotation.</title>
        <authorList>
            <consortium name="The Broad Institute Genomics Platform"/>
            <consortium name="The Broad Institute Genome Sequencing Center for Infectious Disease"/>
            <person name="Wu L."/>
            <person name="Ma J."/>
        </authorList>
    </citation>
    <scope>NUCLEOTIDE SEQUENCE [LARGE SCALE GENOMIC DNA]</scope>
    <source>
        <strain evidence="2 3">JCM 5062</strain>
    </source>
</reference>
<comment type="caution">
    <text evidence="2">The sequence shown here is derived from an EMBL/GenBank/DDBJ whole genome shotgun (WGS) entry which is preliminary data.</text>
</comment>
<dbReference type="EMBL" id="BAAASR010000018">
    <property type="protein sequence ID" value="GAA2497944.1"/>
    <property type="molecule type" value="Genomic_DNA"/>
</dbReference>
<dbReference type="Proteomes" id="UP001499942">
    <property type="component" value="Unassembled WGS sequence"/>
</dbReference>
<accession>A0ABN3M8X7</accession>
<organism evidence="2 3">
    <name type="scientific">Streptomyces gobitricini</name>
    <dbReference type="NCBI Taxonomy" id="68211"/>
    <lineage>
        <taxon>Bacteria</taxon>
        <taxon>Bacillati</taxon>
        <taxon>Actinomycetota</taxon>
        <taxon>Actinomycetes</taxon>
        <taxon>Kitasatosporales</taxon>
        <taxon>Streptomycetaceae</taxon>
        <taxon>Streptomyces</taxon>
    </lineage>
</organism>
<dbReference type="RefSeq" id="WP_344361606.1">
    <property type="nucleotide sequence ID" value="NZ_BAAASR010000018.1"/>
</dbReference>
<feature type="domain" description="Mycothiol-dependent maleylpyruvate isomerase metal-binding" evidence="1">
    <location>
        <begin position="15"/>
        <end position="163"/>
    </location>
</feature>
<proteinExistence type="predicted"/>
<evidence type="ECO:0000313" key="2">
    <source>
        <dbReference type="EMBL" id="GAA2497944.1"/>
    </source>
</evidence>
<evidence type="ECO:0000259" key="1">
    <source>
        <dbReference type="Pfam" id="PF11716"/>
    </source>
</evidence>
<name>A0ABN3M8X7_9ACTN</name>
<protein>
    <recommendedName>
        <fullName evidence="1">Mycothiol-dependent maleylpyruvate isomerase metal-binding domain-containing protein</fullName>
    </recommendedName>
</protein>
<sequence>MTPTDDFTSPSRLTRAAYGAFMAAVRKIDDEASWAPTGCTGWAARDLVFHCLTDAQRALNALHTPTDAAPDRDAVDYWTDWRQQDAAGGERAAHERRFARTVAGTYPHFGELRELYLETATAVVHAADHTDPGLSVATQGHVLSAGDLLRTLAVEATIHHLDLGGSLTGLPGPSPEGLAEVRRTLDGLLGRPVPLPWDDAHYARAATGRAALTPAERTALGRDADRLPLLG</sequence>
<dbReference type="Gene3D" id="1.20.120.450">
    <property type="entry name" value="dinb family like domain"/>
    <property type="match status" value="1"/>
</dbReference>
<keyword evidence="3" id="KW-1185">Reference proteome</keyword>
<evidence type="ECO:0000313" key="3">
    <source>
        <dbReference type="Proteomes" id="UP001499942"/>
    </source>
</evidence>
<dbReference type="InterPro" id="IPR024344">
    <property type="entry name" value="MDMPI_metal-binding"/>
</dbReference>
<gene>
    <name evidence="2" type="ORF">GCM10010393_32650</name>
</gene>
<dbReference type="Pfam" id="PF11716">
    <property type="entry name" value="MDMPI_N"/>
    <property type="match status" value="1"/>
</dbReference>